<accession>P73237</accession>
<dbReference type="STRING" id="1148.gene:10498127"/>
<evidence type="ECO:0000313" key="3">
    <source>
        <dbReference type="EMBL" id="BAA17264.1"/>
    </source>
</evidence>
<dbReference type="Proteomes" id="UP000001425">
    <property type="component" value="Chromosome"/>
</dbReference>
<evidence type="ECO:0000256" key="2">
    <source>
        <dbReference type="SAM" id="Phobius"/>
    </source>
</evidence>
<reference evidence="3 4" key="2">
    <citation type="journal article" date="1996" name="DNA Res.">
        <title>Sequence analysis of the genome of the unicellular cyanobacterium Synechocystis sp. strain PCC6803. II. Sequence determination of the entire genome and assignment of potential protein-coding regions.</title>
        <authorList>
            <person name="Kaneko T."/>
            <person name="Sato S."/>
            <person name="Kotani H."/>
            <person name="Tanaka A."/>
            <person name="Asamizu E."/>
            <person name="Nakamura Y."/>
            <person name="Miyajima N."/>
            <person name="Hirosawa M."/>
            <person name="Sugiura M."/>
            <person name="Sasamoto S."/>
            <person name="Kimura T."/>
            <person name="Hosouchi T."/>
            <person name="Matsuno A."/>
            <person name="Muraki A."/>
            <person name="Nakazaki N."/>
            <person name="Naruo K."/>
            <person name="Okumura S."/>
            <person name="Shimpo S."/>
            <person name="Takeuchi C."/>
            <person name="Wada T."/>
            <person name="Watanabe A."/>
            <person name="Yamada M."/>
            <person name="Yasuda M."/>
            <person name="Tabata S."/>
        </authorList>
    </citation>
    <scope>NUCLEOTIDE SEQUENCE [LARGE SCALE GENOMIC DNA]</scope>
    <source>
        <strain evidence="4">ATCC 27184 / PCC 6803 / Kazusa</strain>
    </source>
</reference>
<reference evidence="3 4" key="1">
    <citation type="journal article" date="1995" name="DNA Res.">
        <title>Sequence analysis of the genome of the unicellular cyanobacterium Synechocystis sp. strain PCC6803. I. Sequence features in the 1 Mb region from map positions 64% to 92% of the genome.</title>
        <authorList>
            <person name="Kaneko T."/>
            <person name="Tanaka A."/>
            <person name="Sato S."/>
            <person name="Kotani H."/>
            <person name="Sazuka T."/>
            <person name="Miyajima N."/>
            <person name="Sugiura M."/>
            <person name="Tabata S."/>
        </authorList>
    </citation>
    <scope>NUCLEOTIDE SEQUENCE [LARGE SCALE GENOMIC DNA]</scope>
    <source>
        <strain evidence="4">ATCC 27184 / PCC 6803 / Kazusa</strain>
    </source>
</reference>
<keyword evidence="4" id="KW-1185">Reference proteome</keyword>
<sequence length="360" mass="38471">MKPSIVYKLFFLVSAPKFKQKNNRGVSLIELIVGVIIGGILIQLAYFAFSVNREMYLKDAAKNDTNQNLKTVFEIVGPTITQAGEGIGTDPNFPVISIQPFPTGSTNSEIVVRQLKIATRLRVCEDVTAGAQTEITVLRSTDDSTKTPEIPPAGCAPVDGNGDNYPDDLAQWKSYRESNGGNLRVYIYNGNGQGEFLNYASEAIYDAGGSAIAGTPTSGQVASAAIGVTGNLTNNYTAGGSTQLLILEERGYRLNGTTLQATIDGVSIDVIDNVGQFTVTATVIQNNTPSDCTRLLPQTSTFTCAPALTTTYNWSQINGINVTSRPGIGENTPGLSASNVSQINGKSQTQTFYPRNLINF</sequence>
<dbReference type="InterPro" id="IPR028994">
    <property type="entry name" value="Integrin_alpha_N"/>
</dbReference>
<feature type="region of interest" description="Disordered" evidence="1">
    <location>
        <begin position="141"/>
        <end position="162"/>
    </location>
</feature>
<proteinExistence type="predicted"/>
<keyword evidence="2" id="KW-0812">Transmembrane</keyword>
<protein>
    <submittedName>
        <fullName evidence="3">Slr2017 protein</fullName>
    </submittedName>
</protein>
<dbReference type="AlphaFoldDB" id="P73237"/>
<name>P73237_SYNY3</name>
<organism evidence="3 4">
    <name type="scientific">Synechocystis sp. (strain ATCC 27184 / PCC 6803 / Kazusa)</name>
    <dbReference type="NCBI Taxonomy" id="1111708"/>
    <lineage>
        <taxon>Bacteria</taxon>
        <taxon>Bacillati</taxon>
        <taxon>Cyanobacteriota</taxon>
        <taxon>Cyanophyceae</taxon>
        <taxon>Synechococcales</taxon>
        <taxon>Merismopediaceae</taxon>
        <taxon>Synechocystis</taxon>
    </lineage>
</organism>
<feature type="transmembrane region" description="Helical" evidence="2">
    <location>
        <begin position="28"/>
        <end position="49"/>
    </location>
</feature>
<keyword evidence="2" id="KW-0472">Membrane</keyword>
<evidence type="ECO:0000313" key="4">
    <source>
        <dbReference type="Proteomes" id="UP000001425"/>
    </source>
</evidence>
<dbReference type="InterPro" id="IPR012902">
    <property type="entry name" value="N_methyl_site"/>
</dbReference>
<dbReference type="PIR" id="S75350">
    <property type="entry name" value="S75350"/>
</dbReference>
<dbReference type="eggNOG" id="COG4966">
    <property type="taxonomic scope" value="Bacteria"/>
</dbReference>
<keyword evidence="2" id="KW-1133">Transmembrane helix</keyword>
<evidence type="ECO:0000256" key="1">
    <source>
        <dbReference type="SAM" id="MobiDB-lite"/>
    </source>
</evidence>
<dbReference type="NCBIfam" id="TIGR02532">
    <property type="entry name" value="IV_pilin_GFxxxE"/>
    <property type="match status" value="1"/>
</dbReference>
<dbReference type="EnsemblBacteria" id="BAA17264">
    <property type="protein sequence ID" value="BAA17264"/>
    <property type="gene ID" value="BAA17264"/>
</dbReference>
<dbReference type="InParanoid" id="P73237"/>
<gene>
    <name evidence="3" type="ordered locus">slr2017</name>
</gene>
<dbReference type="KEGG" id="syn:slr2017"/>
<dbReference type="EMBL" id="BA000022">
    <property type="protein sequence ID" value="BAA17264.1"/>
    <property type="molecule type" value="Genomic_DNA"/>
</dbReference>
<dbReference type="SUPFAM" id="SSF69318">
    <property type="entry name" value="Integrin alpha N-terminal domain"/>
    <property type="match status" value="1"/>
</dbReference>
<dbReference type="Pfam" id="PF07963">
    <property type="entry name" value="N_methyl"/>
    <property type="match status" value="1"/>
</dbReference>
<dbReference type="PaxDb" id="1148-1652341"/>
<dbReference type="IntAct" id="P73237">
    <property type="interactions" value="1"/>
</dbReference>